<dbReference type="EMBL" id="CP095071">
    <property type="protein sequence ID" value="UOQ86159.1"/>
    <property type="molecule type" value="Genomic_DNA"/>
</dbReference>
<keyword evidence="4" id="KW-1185">Reference proteome</keyword>
<accession>A0ABY4GPJ9</accession>
<keyword evidence="2" id="KW-0472">Membrane</keyword>
<keyword evidence="1" id="KW-0175">Coiled coil</keyword>
<feature type="transmembrane region" description="Helical" evidence="2">
    <location>
        <begin position="13"/>
        <end position="34"/>
    </location>
</feature>
<organism evidence="3 4">
    <name type="scientific">Gracilibacillus salinarum</name>
    <dbReference type="NCBI Taxonomy" id="2932255"/>
    <lineage>
        <taxon>Bacteria</taxon>
        <taxon>Bacillati</taxon>
        <taxon>Bacillota</taxon>
        <taxon>Bacilli</taxon>
        <taxon>Bacillales</taxon>
        <taxon>Bacillaceae</taxon>
        <taxon>Gracilibacillus</taxon>
    </lineage>
</organism>
<sequence>MQINFIEHKAVNLVPYFIIVIAVIGLSISAWLIFQPYMSLQEEISAMEADIESNQQAEADAISLEEMVTQQQQLTTSIDQLEGNLMGNVELTDKLQKLKPASSVISHFYYTQGDVLEISISSSHYADYAAYNQSLVAQPFTSDVRFNYLAETDAGVSGATFQIELNDQAWLEVLANDR</sequence>
<evidence type="ECO:0000313" key="4">
    <source>
        <dbReference type="Proteomes" id="UP000831537"/>
    </source>
</evidence>
<proteinExistence type="predicted"/>
<keyword evidence="2" id="KW-1133">Transmembrane helix</keyword>
<keyword evidence="2" id="KW-0812">Transmembrane</keyword>
<reference evidence="3 4" key="1">
    <citation type="submission" date="2022-04" db="EMBL/GenBank/DDBJ databases">
        <title>Gracilibacillus sp. isolated from saltern.</title>
        <authorList>
            <person name="Won M."/>
            <person name="Lee C.-M."/>
            <person name="Woen H.-Y."/>
            <person name="Kwon S.-W."/>
        </authorList>
    </citation>
    <scope>NUCLEOTIDE SEQUENCE [LARGE SCALE GENOMIC DNA]</scope>
    <source>
        <strain evidence="3 4">SSPM10-3</strain>
    </source>
</reference>
<gene>
    <name evidence="3" type="ORF">MUN87_04480</name>
</gene>
<evidence type="ECO:0000256" key="2">
    <source>
        <dbReference type="SAM" id="Phobius"/>
    </source>
</evidence>
<evidence type="ECO:0000313" key="3">
    <source>
        <dbReference type="EMBL" id="UOQ86159.1"/>
    </source>
</evidence>
<protein>
    <submittedName>
        <fullName evidence="3">Uncharacterized protein</fullName>
    </submittedName>
</protein>
<evidence type="ECO:0000256" key="1">
    <source>
        <dbReference type="SAM" id="Coils"/>
    </source>
</evidence>
<dbReference type="RefSeq" id="WP_244746480.1">
    <property type="nucleotide sequence ID" value="NZ_CP095071.1"/>
</dbReference>
<feature type="coiled-coil region" evidence="1">
    <location>
        <begin position="37"/>
        <end position="84"/>
    </location>
</feature>
<name>A0ABY4GPJ9_9BACI</name>
<dbReference type="Proteomes" id="UP000831537">
    <property type="component" value="Chromosome"/>
</dbReference>